<dbReference type="PANTHER" id="PTHR42921">
    <property type="entry name" value="ACETOACETYL-COA SYNTHETASE"/>
    <property type="match status" value="1"/>
</dbReference>
<dbReference type="SUPFAM" id="SSF56801">
    <property type="entry name" value="Acetyl-CoA synthetase-like"/>
    <property type="match status" value="1"/>
</dbReference>
<dbReference type="EMBL" id="KV923106">
    <property type="protein sequence ID" value="PIO41122.1"/>
    <property type="molecule type" value="Genomic_DNA"/>
</dbReference>
<reference evidence="2" key="1">
    <citation type="journal article" date="2017" name="Nat. Commun.">
        <title>The North American bullfrog draft genome provides insight into hormonal regulation of long noncoding RNA.</title>
        <authorList>
            <person name="Hammond S.A."/>
            <person name="Warren R.L."/>
            <person name="Vandervalk B.P."/>
            <person name="Kucuk E."/>
            <person name="Khan H."/>
            <person name="Gibb E.A."/>
            <person name="Pandoh P."/>
            <person name="Kirk H."/>
            <person name="Zhao Y."/>
            <person name="Jones M."/>
            <person name="Mungall A.J."/>
            <person name="Coope R."/>
            <person name="Pleasance S."/>
            <person name="Moore R.A."/>
            <person name="Holt R.A."/>
            <person name="Round J.M."/>
            <person name="Ohora S."/>
            <person name="Walle B.V."/>
            <person name="Veldhoen N."/>
            <person name="Helbing C.C."/>
            <person name="Birol I."/>
        </authorList>
    </citation>
    <scope>NUCLEOTIDE SEQUENCE [LARGE SCALE GENOMIC DNA]</scope>
</reference>
<dbReference type="AlphaFoldDB" id="A0A2G9SM53"/>
<accession>A0A2G9SM53</accession>
<name>A0A2G9SM53_AQUCT</name>
<keyword evidence="2" id="KW-1185">Reference proteome</keyword>
<evidence type="ECO:0000313" key="2">
    <source>
        <dbReference type="Proteomes" id="UP000228934"/>
    </source>
</evidence>
<dbReference type="OrthoDB" id="10253869at2759"/>
<proteinExistence type="predicted"/>
<protein>
    <recommendedName>
        <fullName evidence="3">Acetoacetyl-CoA synthetase</fullName>
    </recommendedName>
</protein>
<sequence>MPADIESAGPVIPVTELPAGKAVWGESGELVCLIPLPSQPTHFWNDEDGSKYQKAYFSKFPGVWAHGDYCKINPKTGGIVMLGRSDGTLNPNGVRFGSSEIYNIVEAFVEVSDSLCIPQYNKDGEERVILFLKMNNNYAFGNDLVKRIRDSIRIALSARHVPALILETKDIPVSIKGI</sequence>
<dbReference type="GO" id="GO:0030729">
    <property type="term" value="F:acetoacetate-CoA ligase activity"/>
    <property type="evidence" value="ECO:0007669"/>
    <property type="project" value="TreeGrafter"/>
</dbReference>
<feature type="non-terminal residue" evidence="1">
    <location>
        <position position="178"/>
    </location>
</feature>
<organism evidence="1 2">
    <name type="scientific">Aquarana catesbeiana</name>
    <name type="common">American bullfrog</name>
    <name type="synonym">Rana catesbeiana</name>
    <dbReference type="NCBI Taxonomy" id="8400"/>
    <lineage>
        <taxon>Eukaryota</taxon>
        <taxon>Metazoa</taxon>
        <taxon>Chordata</taxon>
        <taxon>Craniata</taxon>
        <taxon>Vertebrata</taxon>
        <taxon>Euteleostomi</taxon>
        <taxon>Amphibia</taxon>
        <taxon>Batrachia</taxon>
        <taxon>Anura</taxon>
        <taxon>Neobatrachia</taxon>
        <taxon>Ranoidea</taxon>
        <taxon>Ranidae</taxon>
        <taxon>Aquarana</taxon>
    </lineage>
</organism>
<dbReference type="PANTHER" id="PTHR42921:SF1">
    <property type="entry name" value="ACETOACETYL-COA SYNTHETASE"/>
    <property type="match status" value="1"/>
</dbReference>
<dbReference type="Proteomes" id="UP000228934">
    <property type="component" value="Unassembled WGS sequence"/>
</dbReference>
<dbReference type="Gene3D" id="3.40.50.12780">
    <property type="entry name" value="N-terminal domain of ligase-like"/>
    <property type="match status" value="1"/>
</dbReference>
<dbReference type="InterPro" id="IPR045851">
    <property type="entry name" value="AMP-bd_C_sf"/>
</dbReference>
<gene>
    <name evidence="1" type="ORF">AB205_0121980</name>
</gene>
<dbReference type="GO" id="GO:0032024">
    <property type="term" value="P:positive regulation of insulin secretion"/>
    <property type="evidence" value="ECO:0007669"/>
    <property type="project" value="TreeGrafter"/>
</dbReference>
<evidence type="ECO:0000313" key="1">
    <source>
        <dbReference type="EMBL" id="PIO41122.1"/>
    </source>
</evidence>
<dbReference type="InterPro" id="IPR042099">
    <property type="entry name" value="ANL_N_sf"/>
</dbReference>
<evidence type="ECO:0008006" key="3">
    <source>
        <dbReference type="Google" id="ProtNLM"/>
    </source>
</evidence>
<dbReference type="Gene3D" id="3.30.300.30">
    <property type="match status" value="1"/>
</dbReference>